<reference evidence="3" key="1">
    <citation type="journal article" date="2014" name="Int. J. Syst. Evol. Microbiol.">
        <title>Complete genome sequence of Corynebacterium casei LMG S-19264T (=DSM 44701T), isolated from a smear-ripened cheese.</title>
        <authorList>
            <consortium name="US DOE Joint Genome Institute (JGI-PGF)"/>
            <person name="Walter F."/>
            <person name="Albersmeier A."/>
            <person name="Kalinowski J."/>
            <person name="Ruckert C."/>
        </authorList>
    </citation>
    <scope>NUCLEOTIDE SEQUENCE</scope>
    <source>
        <strain evidence="3">CGMCC 4.7430</strain>
    </source>
</reference>
<dbReference type="GO" id="GO:0005524">
    <property type="term" value="F:ATP binding"/>
    <property type="evidence" value="ECO:0007669"/>
    <property type="project" value="InterPro"/>
</dbReference>
<dbReference type="InterPro" id="IPR027417">
    <property type="entry name" value="P-loop_NTPase"/>
</dbReference>
<organism evidence="3 4">
    <name type="scientific">Nonomuraea glycinis</name>
    <dbReference type="NCBI Taxonomy" id="2047744"/>
    <lineage>
        <taxon>Bacteria</taxon>
        <taxon>Bacillati</taxon>
        <taxon>Actinomycetota</taxon>
        <taxon>Actinomycetes</taxon>
        <taxon>Streptosporangiales</taxon>
        <taxon>Streptosporangiaceae</taxon>
        <taxon>Nonomuraea</taxon>
    </lineage>
</organism>
<keyword evidence="4" id="KW-1185">Reference proteome</keyword>
<accession>A0A918AC34</accession>
<evidence type="ECO:0000259" key="1">
    <source>
        <dbReference type="Pfam" id="PF01637"/>
    </source>
</evidence>
<protein>
    <submittedName>
        <fullName evidence="3">ATPase AAA</fullName>
    </submittedName>
</protein>
<sequence>MSDDNFTDSYDGIMDFVGRIAELHKLDGWWEERNPRPALIWGRRRVGKTALLQHFARDKRVIFHTGGGRTPVRELQELSSRAASMVTSSTRDLVSRPYETWDEALDHLSREAGDEPLLLVLDEFPELITSAPELESVLRAFLDHAHGRSRLRIVVCGSAGRSMRAVQEYRAPLYGRFDLTMQLHPFRPHEAAEMLPDLTPADRALVYGVLGGMPLYLSWWRSELSIERNLARLACHPDAKMLREGDLVLATEAGKGAHLAATLQAIAEGYTKHHEIADVIRADPSRTLNDLLALGLAERIRPVTDTDRSRRKIYRIADNFLAFYLGTLSRVLPEIDRGLGETVLPVLVESLNDHLGDAWEEAFRDHLRLRATDIHPQVVAIGPWWQADGQHQIDAAVLTGRSRRPVLVGEAKWGKKVNASRIISGLAAKAAHMTSEAGELRFAVCARDEITHAPPGTLCVTAADIFPDPEGSADEVTSSGRTK</sequence>
<evidence type="ECO:0000313" key="3">
    <source>
        <dbReference type="EMBL" id="GGP13861.1"/>
    </source>
</evidence>
<comment type="caution">
    <text evidence="3">The sequence shown here is derived from an EMBL/GenBank/DDBJ whole genome shotgun (WGS) entry which is preliminary data.</text>
</comment>
<dbReference type="Gene3D" id="3.40.50.300">
    <property type="entry name" value="P-loop containing nucleotide triphosphate hydrolases"/>
    <property type="match status" value="1"/>
</dbReference>
<proteinExistence type="predicted"/>
<dbReference type="SUPFAM" id="SSF52540">
    <property type="entry name" value="P-loop containing nucleoside triphosphate hydrolases"/>
    <property type="match status" value="1"/>
</dbReference>
<dbReference type="Proteomes" id="UP000660745">
    <property type="component" value="Unassembled WGS sequence"/>
</dbReference>
<dbReference type="PANTHER" id="PTHR34704:SF1">
    <property type="entry name" value="ATPASE"/>
    <property type="match status" value="1"/>
</dbReference>
<dbReference type="InterPro" id="IPR011579">
    <property type="entry name" value="ATPase_dom"/>
</dbReference>
<dbReference type="EMBL" id="BMNK01000015">
    <property type="protein sequence ID" value="GGP13861.1"/>
    <property type="molecule type" value="Genomic_DNA"/>
</dbReference>
<gene>
    <name evidence="3" type="ORF">GCM10012278_67330</name>
</gene>
<dbReference type="PANTHER" id="PTHR34704">
    <property type="entry name" value="ATPASE"/>
    <property type="match status" value="1"/>
</dbReference>
<name>A0A918AC34_9ACTN</name>
<dbReference type="Pfam" id="PF01637">
    <property type="entry name" value="ATPase_2"/>
    <property type="match status" value="1"/>
</dbReference>
<reference evidence="3" key="2">
    <citation type="submission" date="2020-09" db="EMBL/GenBank/DDBJ databases">
        <authorList>
            <person name="Sun Q."/>
            <person name="Zhou Y."/>
        </authorList>
    </citation>
    <scope>NUCLEOTIDE SEQUENCE</scope>
    <source>
        <strain evidence="3">CGMCC 4.7430</strain>
    </source>
</reference>
<evidence type="ECO:0000259" key="2">
    <source>
        <dbReference type="Pfam" id="PF03008"/>
    </source>
</evidence>
<feature type="domain" description="ATPase" evidence="1">
    <location>
        <begin position="16"/>
        <end position="217"/>
    </location>
</feature>
<dbReference type="InterPro" id="IPR004256">
    <property type="entry name" value="DUF234"/>
</dbReference>
<dbReference type="Pfam" id="PF03008">
    <property type="entry name" value="DUF234"/>
    <property type="match status" value="1"/>
</dbReference>
<evidence type="ECO:0000313" key="4">
    <source>
        <dbReference type="Proteomes" id="UP000660745"/>
    </source>
</evidence>
<dbReference type="AlphaFoldDB" id="A0A918AC34"/>
<feature type="domain" description="DUF234" evidence="2">
    <location>
        <begin position="332"/>
        <end position="419"/>
    </location>
</feature>